<dbReference type="InterPro" id="IPR036791">
    <property type="entry name" value="Ribosomal_bL9_C_sf"/>
</dbReference>
<evidence type="ECO:0000313" key="13">
    <source>
        <dbReference type="EMBL" id="OZT76257.1"/>
    </source>
</evidence>
<keyword evidence="4 8" id="KW-0694">RNA-binding</keyword>
<dbReference type="InterPro" id="IPR020069">
    <property type="entry name" value="Ribosomal_bL9_C"/>
</dbReference>
<evidence type="ECO:0000256" key="5">
    <source>
        <dbReference type="ARBA" id="ARBA00022980"/>
    </source>
</evidence>
<evidence type="ECO:0000313" key="14">
    <source>
        <dbReference type="Proteomes" id="UP000031546"/>
    </source>
</evidence>
<dbReference type="SUPFAM" id="SSF55653">
    <property type="entry name" value="Ribosomal protein L9 C-domain"/>
    <property type="match status" value="1"/>
</dbReference>
<evidence type="ECO:0000313" key="16">
    <source>
        <dbReference type="Proteomes" id="UP000527860"/>
    </source>
</evidence>
<evidence type="ECO:0000259" key="10">
    <source>
        <dbReference type="PROSITE" id="PS00651"/>
    </source>
</evidence>
<evidence type="ECO:0000256" key="9">
    <source>
        <dbReference type="SAM" id="MobiDB-lite"/>
    </source>
</evidence>
<dbReference type="Proteomes" id="UP000527860">
    <property type="component" value="Unassembled WGS sequence"/>
</dbReference>
<dbReference type="InterPro" id="IPR020070">
    <property type="entry name" value="Ribosomal_bL9_N"/>
</dbReference>
<dbReference type="GO" id="GO:0005840">
    <property type="term" value="C:ribosome"/>
    <property type="evidence" value="ECO:0007669"/>
    <property type="project" value="UniProtKB-KW"/>
</dbReference>
<comment type="caution">
    <text evidence="11">The sequence shown here is derived from an EMBL/GenBank/DDBJ whole genome shotgun (WGS) entry which is preliminary data.</text>
</comment>
<reference evidence="12" key="4">
    <citation type="submission" date="2022-12" db="EMBL/GenBank/DDBJ databases">
        <title>Genome analysis and biological profiling of marine Salinicoccus roseus MOSEL-ME25.</title>
        <authorList>
            <person name="Mirza F.T."/>
            <person name="Xie Y."/>
            <person name="Shinwari Z.K."/>
        </authorList>
    </citation>
    <scope>NUCLEOTIDE SEQUENCE</scope>
    <source>
        <strain evidence="12">MOSEL-ME25</strain>
    </source>
</reference>
<dbReference type="GO" id="GO:1990904">
    <property type="term" value="C:ribonucleoprotein complex"/>
    <property type="evidence" value="ECO:0007669"/>
    <property type="project" value="UniProtKB-KW"/>
</dbReference>
<dbReference type="InterPro" id="IPR036935">
    <property type="entry name" value="Ribosomal_bL9_N_sf"/>
</dbReference>
<evidence type="ECO:0000256" key="8">
    <source>
        <dbReference type="HAMAP-Rule" id="MF_00503"/>
    </source>
</evidence>
<dbReference type="OrthoDB" id="9788336at2"/>
<protein>
    <recommendedName>
        <fullName evidence="7 8">Large ribosomal subunit protein bL9</fullName>
    </recommendedName>
</protein>
<dbReference type="GO" id="GO:0006412">
    <property type="term" value="P:translation"/>
    <property type="evidence" value="ECO:0007669"/>
    <property type="project" value="UniProtKB-UniRule"/>
</dbReference>
<dbReference type="FunFam" id="3.10.430.100:FF:000002">
    <property type="entry name" value="50S ribosomal protein L9"/>
    <property type="match status" value="1"/>
</dbReference>
<dbReference type="GeneID" id="77846370"/>
<dbReference type="EMBL" id="JXII01000011">
    <property type="protein sequence ID" value="KIH69735.1"/>
    <property type="molecule type" value="Genomic_DNA"/>
</dbReference>
<comment type="similarity">
    <text evidence="2 8">Belongs to the bacterial ribosomal protein bL9 family.</text>
</comment>
<dbReference type="InterPro" id="IPR020594">
    <property type="entry name" value="Ribosomal_bL9_bac/chp"/>
</dbReference>
<comment type="function">
    <text evidence="1 8">Binds to the 23S rRNA.</text>
</comment>
<dbReference type="Gene3D" id="3.40.5.10">
    <property type="entry name" value="Ribosomal protein L9, N-terminal domain"/>
    <property type="match status" value="1"/>
</dbReference>
<dbReference type="RefSeq" id="WP_040106974.1">
    <property type="nucleotide sequence ID" value="NZ_BMCA01000004.1"/>
</dbReference>
<dbReference type="Gene3D" id="3.10.430.100">
    <property type="entry name" value="Ribosomal protein L9, C-terminal domain"/>
    <property type="match status" value="1"/>
</dbReference>
<reference evidence="13 15" key="2">
    <citation type="submission" date="2017-07" db="EMBL/GenBank/DDBJ databases">
        <title>Shotgun whole genome sequences of three halophilic bacterial isolates.</title>
        <authorList>
            <person name="Pozzo T."/>
            <person name="Higdon S.M."/>
            <person name="Quillaguaman J."/>
        </authorList>
    </citation>
    <scope>NUCLEOTIDE SEQUENCE [LARGE SCALE GENOMIC DNA]</scope>
    <source>
        <strain evidence="13 15">BU-1</strain>
    </source>
</reference>
<dbReference type="Proteomes" id="UP000031546">
    <property type="component" value="Unassembled WGS sequence"/>
</dbReference>
<dbReference type="EMBL" id="NPEZ01000008">
    <property type="protein sequence ID" value="OZT76257.1"/>
    <property type="molecule type" value="Genomic_DNA"/>
</dbReference>
<evidence type="ECO:0000256" key="3">
    <source>
        <dbReference type="ARBA" id="ARBA00022730"/>
    </source>
</evidence>
<dbReference type="Pfam" id="PF01281">
    <property type="entry name" value="Ribosomal_L9_N"/>
    <property type="match status" value="1"/>
</dbReference>
<dbReference type="PANTHER" id="PTHR21368">
    <property type="entry name" value="50S RIBOSOMAL PROTEIN L9"/>
    <property type="match status" value="1"/>
</dbReference>
<feature type="region of interest" description="Disordered" evidence="9">
    <location>
        <begin position="40"/>
        <end position="61"/>
    </location>
</feature>
<evidence type="ECO:0000256" key="6">
    <source>
        <dbReference type="ARBA" id="ARBA00023274"/>
    </source>
</evidence>
<dbReference type="NCBIfam" id="TIGR00158">
    <property type="entry name" value="L9"/>
    <property type="match status" value="1"/>
</dbReference>
<reference evidence="12" key="3">
    <citation type="submission" date="2020-04" db="EMBL/GenBank/DDBJ databases">
        <authorList>
            <person name="Tanveer F."/>
            <person name="Xie Y."/>
            <person name="Shinwari Z.K."/>
        </authorList>
    </citation>
    <scope>NUCLEOTIDE SEQUENCE</scope>
    <source>
        <strain evidence="12">MOSEL-ME25</strain>
    </source>
</reference>
<proteinExistence type="inferred from homology"/>
<name>A0A0C2H773_9STAP</name>
<gene>
    <name evidence="8 12" type="primary">rplI</name>
    <name evidence="13" type="ORF">CFN03_12460</name>
    <name evidence="12" type="ORF">F7P68_0002275</name>
    <name evidence="11" type="ORF">SN16_12535</name>
</gene>
<dbReference type="InterPro" id="IPR009027">
    <property type="entry name" value="Ribosomal_bL9/RNase_H1_N"/>
</dbReference>
<evidence type="ECO:0000256" key="4">
    <source>
        <dbReference type="ARBA" id="ARBA00022884"/>
    </source>
</evidence>
<sequence length="148" mass="16750">MKVIFLSDVKNKGKKGEVKEVATGYAQNFLLKKGLAEEATPGNLKKLKEQQDQEAEKAQQELEEAKALKEDLEQKEVEVKTKSGEDGRLFGSISSKQVVEAYEKQHGIKLDKRKIDMSQPLKSLGYHKMNVKLHPEVHAEIKVHVIEQ</sequence>
<keyword evidence="16" id="KW-1185">Reference proteome</keyword>
<evidence type="ECO:0000313" key="11">
    <source>
        <dbReference type="EMBL" id="KIH69735.1"/>
    </source>
</evidence>
<dbReference type="InterPro" id="IPR000244">
    <property type="entry name" value="Ribosomal_bL9"/>
</dbReference>
<reference evidence="11 14" key="1">
    <citation type="submission" date="2015-01" db="EMBL/GenBank/DDBJ databases">
        <title>Genome sequences of high lactate-tolerant strain Salinicoccus roseus W12 with industrial interest.</title>
        <authorList>
            <person name="Wang H."/>
            <person name="Yu B."/>
        </authorList>
    </citation>
    <scope>NUCLEOTIDE SEQUENCE [LARGE SCALE GENOMIC DNA]</scope>
    <source>
        <strain evidence="11 14">W12</strain>
    </source>
</reference>
<dbReference type="AlphaFoldDB" id="A0A0C2H773"/>
<keyword evidence="5 8" id="KW-0689">Ribosomal protein</keyword>
<dbReference type="SUPFAM" id="SSF55658">
    <property type="entry name" value="L9 N-domain-like"/>
    <property type="match status" value="1"/>
</dbReference>
<evidence type="ECO:0000256" key="2">
    <source>
        <dbReference type="ARBA" id="ARBA00010605"/>
    </source>
</evidence>
<organism evidence="11 14">
    <name type="scientific">Salinicoccus roseus</name>
    <dbReference type="NCBI Taxonomy" id="45670"/>
    <lineage>
        <taxon>Bacteria</taxon>
        <taxon>Bacillati</taxon>
        <taxon>Bacillota</taxon>
        <taxon>Bacilli</taxon>
        <taxon>Bacillales</taxon>
        <taxon>Staphylococcaceae</taxon>
        <taxon>Salinicoccus</taxon>
    </lineage>
</organism>
<feature type="compositionally biased region" description="Basic and acidic residues" evidence="9">
    <location>
        <begin position="46"/>
        <end position="61"/>
    </location>
</feature>
<evidence type="ECO:0000256" key="7">
    <source>
        <dbReference type="ARBA" id="ARBA00035292"/>
    </source>
</evidence>
<feature type="domain" description="Ribosomal protein L9" evidence="10">
    <location>
        <begin position="13"/>
        <end position="40"/>
    </location>
</feature>
<dbReference type="GO" id="GO:0019843">
    <property type="term" value="F:rRNA binding"/>
    <property type="evidence" value="ECO:0007669"/>
    <property type="project" value="UniProtKB-UniRule"/>
</dbReference>
<keyword evidence="3 8" id="KW-0699">rRNA-binding</keyword>
<dbReference type="Pfam" id="PF03948">
    <property type="entry name" value="Ribosomal_L9_C"/>
    <property type="match status" value="1"/>
</dbReference>
<dbReference type="FunFam" id="3.40.5.10:FF:000002">
    <property type="entry name" value="50S ribosomal protein L9"/>
    <property type="match status" value="1"/>
</dbReference>
<dbReference type="PROSITE" id="PS00651">
    <property type="entry name" value="RIBOSOMAL_L9"/>
    <property type="match status" value="1"/>
</dbReference>
<keyword evidence="6 8" id="KW-0687">Ribonucleoprotein</keyword>
<dbReference type="STRING" id="45670.SN16_12535"/>
<dbReference type="GO" id="GO:0003735">
    <property type="term" value="F:structural constituent of ribosome"/>
    <property type="evidence" value="ECO:0007669"/>
    <property type="project" value="InterPro"/>
</dbReference>
<dbReference type="HAMAP" id="MF_00503">
    <property type="entry name" value="Ribosomal_bL9"/>
    <property type="match status" value="1"/>
</dbReference>
<evidence type="ECO:0000313" key="15">
    <source>
        <dbReference type="Proteomes" id="UP000216682"/>
    </source>
</evidence>
<accession>A0A0C2H773</accession>
<dbReference type="EMBL" id="JABEVU030000001">
    <property type="protein sequence ID" value="MDB0579365.1"/>
    <property type="molecule type" value="Genomic_DNA"/>
</dbReference>
<evidence type="ECO:0000256" key="1">
    <source>
        <dbReference type="ARBA" id="ARBA00003058"/>
    </source>
</evidence>
<evidence type="ECO:0000313" key="12">
    <source>
        <dbReference type="EMBL" id="MDB0579365.1"/>
    </source>
</evidence>
<dbReference type="Proteomes" id="UP000216682">
    <property type="component" value="Unassembled WGS sequence"/>
</dbReference>